<accession>A0A382WDG1</accession>
<organism evidence="1">
    <name type="scientific">marine metagenome</name>
    <dbReference type="NCBI Taxonomy" id="408172"/>
    <lineage>
        <taxon>unclassified sequences</taxon>
        <taxon>metagenomes</taxon>
        <taxon>ecological metagenomes</taxon>
    </lineage>
</organism>
<feature type="non-terminal residue" evidence="1">
    <location>
        <position position="30"/>
    </location>
</feature>
<proteinExistence type="predicted"/>
<evidence type="ECO:0000313" key="1">
    <source>
        <dbReference type="EMBL" id="SVD56946.1"/>
    </source>
</evidence>
<name>A0A382WDG1_9ZZZZ</name>
<sequence length="30" mass="3618">VVEVNDVMDDTRHSEVQLREYLYLQILPNE</sequence>
<feature type="non-terminal residue" evidence="1">
    <location>
        <position position="1"/>
    </location>
</feature>
<protein>
    <submittedName>
        <fullName evidence="1">Uncharacterized protein</fullName>
    </submittedName>
</protein>
<dbReference type="AlphaFoldDB" id="A0A382WDG1"/>
<reference evidence="1" key="1">
    <citation type="submission" date="2018-05" db="EMBL/GenBank/DDBJ databases">
        <authorList>
            <person name="Lanie J.A."/>
            <person name="Ng W.-L."/>
            <person name="Kazmierczak K.M."/>
            <person name="Andrzejewski T.M."/>
            <person name="Davidsen T.M."/>
            <person name="Wayne K.J."/>
            <person name="Tettelin H."/>
            <person name="Glass J.I."/>
            <person name="Rusch D."/>
            <person name="Podicherti R."/>
            <person name="Tsui H.-C.T."/>
            <person name="Winkler M.E."/>
        </authorList>
    </citation>
    <scope>NUCLEOTIDE SEQUENCE</scope>
</reference>
<gene>
    <name evidence="1" type="ORF">METZ01_LOCUS409800</name>
</gene>
<dbReference type="EMBL" id="UINC01159067">
    <property type="protein sequence ID" value="SVD56946.1"/>
    <property type="molecule type" value="Genomic_DNA"/>
</dbReference>